<dbReference type="Pfam" id="PF06745">
    <property type="entry name" value="ATPase"/>
    <property type="match status" value="1"/>
</dbReference>
<keyword evidence="1" id="KW-0547">Nucleotide-binding</keyword>
<evidence type="ECO:0000313" key="4">
    <source>
        <dbReference type="EMBL" id="AEA47583.1"/>
    </source>
</evidence>
<organism evidence="4 5">
    <name type="scientific">Archaeoglobus veneficus (strain DSM 11195 / SNP6)</name>
    <dbReference type="NCBI Taxonomy" id="693661"/>
    <lineage>
        <taxon>Archaea</taxon>
        <taxon>Methanobacteriati</taxon>
        <taxon>Methanobacteriota</taxon>
        <taxon>Archaeoglobi</taxon>
        <taxon>Archaeoglobales</taxon>
        <taxon>Archaeoglobaceae</taxon>
        <taxon>Archaeoglobus</taxon>
    </lineage>
</organism>
<dbReference type="InterPro" id="IPR010624">
    <property type="entry name" value="KaiC_dom"/>
</dbReference>
<dbReference type="PANTHER" id="PTHR43637">
    <property type="entry name" value="UPF0273 PROTEIN TM_0370"/>
    <property type="match status" value="1"/>
</dbReference>
<dbReference type="PROSITE" id="PS51146">
    <property type="entry name" value="KAIC"/>
    <property type="match status" value="1"/>
</dbReference>
<dbReference type="eggNOG" id="arCOG01171">
    <property type="taxonomic scope" value="Archaea"/>
</dbReference>
<dbReference type="Gene3D" id="3.40.50.300">
    <property type="entry name" value="P-loop containing nucleotide triphosphate hydrolases"/>
    <property type="match status" value="1"/>
</dbReference>
<protein>
    <submittedName>
        <fullName evidence="4">Putative circadian clock protein, KaiC</fullName>
    </submittedName>
</protein>
<evidence type="ECO:0000313" key="5">
    <source>
        <dbReference type="Proteomes" id="UP000008136"/>
    </source>
</evidence>
<dbReference type="PRINTS" id="PR01874">
    <property type="entry name" value="DNAREPAIRADA"/>
</dbReference>
<evidence type="ECO:0000256" key="1">
    <source>
        <dbReference type="ARBA" id="ARBA00022741"/>
    </source>
</evidence>
<proteinExistence type="predicted"/>
<dbReference type="PANTHER" id="PTHR43637:SF1">
    <property type="entry name" value="UPF0273 PROTEIN TM_0370"/>
    <property type="match status" value="1"/>
</dbReference>
<dbReference type="Proteomes" id="UP000008136">
    <property type="component" value="Chromosome"/>
</dbReference>
<dbReference type="AlphaFoldDB" id="F2KPQ5"/>
<dbReference type="OrthoDB" id="49590at2157"/>
<dbReference type="GeneID" id="10394707"/>
<dbReference type="InterPro" id="IPR014774">
    <property type="entry name" value="KaiC-like_dom"/>
</dbReference>
<dbReference type="GO" id="GO:0005524">
    <property type="term" value="F:ATP binding"/>
    <property type="evidence" value="ECO:0007669"/>
    <property type="project" value="UniProtKB-KW"/>
</dbReference>
<reference evidence="4 5" key="1">
    <citation type="submission" date="2011-03" db="EMBL/GenBank/DDBJ databases">
        <title>The complete genome of Archaeoglobus veneficus SNP6.</title>
        <authorList>
            <consortium name="US DOE Joint Genome Institute (JGI-PGF)"/>
            <person name="Lucas S."/>
            <person name="Copeland A."/>
            <person name="Lapidus A."/>
            <person name="Bruce D."/>
            <person name="Goodwin L."/>
            <person name="Pitluck S."/>
            <person name="Kyrpides N."/>
            <person name="Mavromatis K."/>
            <person name="Pagani I."/>
            <person name="Ivanova N."/>
            <person name="Mikhailova N."/>
            <person name="Lu M."/>
            <person name="Detter J.C."/>
            <person name="Tapia R."/>
            <person name="Han C."/>
            <person name="Land M."/>
            <person name="Hauser L."/>
            <person name="Markowitz V."/>
            <person name="Cheng J.-F."/>
            <person name="Hugenholtz P."/>
            <person name="Woyke T."/>
            <person name="Wu D."/>
            <person name="Spring S."/>
            <person name="Brambilla E."/>
            <person name="Klenk H.-P."/>
            <person name="Eisen J.A."/>
        </authorList>
    </citation>
    <scope>NUCLEOTIDE SEQUENCE [LARGE SCALE GENOMIC DNA]</scope>
    <source>
        <strain>SNP6</strain>
    </source>
</reference>
<sequence length="230" mass="25768">MRASTGVEGLDEMLNGGLIPGRTYLVKGGPGSGKTILSMLFLVEGAKRGENCIYVTLEEPINEVKEDMKNVGVDIDSFDNIHMFDASPSGETLFGNSFFRNLELDIPGFKAALEAKIEELKPTRIVVDPITILELASKSEVEYRRDMMSLFNIFKVHKVTALLTSEKTGVSPEDFLVSGVIEYVEYEIRGRLIRGIRIRKMRGTAFDESIRPYRITSEGIKVFSEENIFE</sequence>
<dbReference type="SUPFAM" id="SSF52540">
    <property type="entry name" value="P-loop containing nucleoside triphosphate hydrolases"/>
    <property type="match status" value="1"/>
</dbReference>
<accession>F2KPQ5</accession>
<dbReference type="KEGG" id="ave:Arcve_1583"/>
<dbReference type="STRING" id="693661.Arcve_1583"/>
<evidence type="ECO:0000256" key="2">
    <source>
        <dbReference type="ARBA" id="ARBA00022840"/>
    </source>
</evidence>
<dbReference type="HOGENOM" id="CLU_023669_2_2_2"/>
<dbReference type="RefSeq" id="WP_013684240.1">
    <property type="nucleotide sequence ID" value="NC_015320.1"/>
</dbReference>
<keyword evidence="2" id="KW-0067">ATP-binding</keyword>
<evidence type="ECO:0000259" key="3">
    <source>
        <dbReference type="PROSITE" id="PS51146"/>
    </source>
</evidence>
<feature type="domain" description="KaiC" evidence="3">
    <location>
        <begin position="1"/>
        <end position="230"/>
    </location>
</feature>
<gene>
    <name evidence="4" type="ordered locus">Arcve_1583</name>
</gene>
<keyword evidence="5" id="KW-1185">Reference proteome</keyword>
<dbReference type="InterPro" id="IPR027417">
    <property type="entry name" value="P-loop_NTPase"/>
</dbReference>
<dbReference type="EMBL" id="CP002588">
    <property type="protein sequence ID" value="AEA47583.1"/>
    <property type="molecule type" value="Genomic_DNA"/>
</dbReference>
<name>F2KPQ5_ARCVS</name>